<evidence type="ECO:0000313" key="4">
    <source>
        <dbReference type="Proteomes" id="UP001519331"/>
    </source>
</evidence>
<dbReference type="Proteomes" id="UP001519331">
    <property type="component" value="Unassembled WGS sequence"/>
</dbReference>
<gene>
    <name evidence="3" type="ORF">JOF45_001751</name>
</gene>
<dbReference type="EMBL" id="JAGINX010000001">
    <property type="protein sequence ID" value="MBP2318732.1"/>
    <property type="molecule type" value="Genomic_DNA"/>
</dbReference>
<dbReference type="PANTHER" id="PTHR30006">
    <property type="entry name" value="THIAMINE-BINDING PERIPLASMIC PROTEIN-RELATED"/>
    <property type="match status" value="1"/>
</dbReference>
<reference evidence="3 4" key="1">
    <citation type="submission" date="2021-03" db="EMBL/GenBank/DDBJ databases">
        <title>Sequencing the genomes of 1000 actinobacteria strains.</title>
        <authorList>
            <person name="Klenk H.-P."/>
        </authorList>
    </citation>
    <scope>NUCLEOTIDE SEQUENCE [LARGE SCALE GENOMIC DNA]</scope>
    <source>
        <strain evidence="3 4">DSM 12544</strain>
    </source>
</reference>
<dbReference type="SUPFAM" id="SSF53850">
    <property type="entry name" value="Periplasmic binding protein-like II"/>
    <property type="match status" value="1"/>
</dbReference>
<feature type="signal peptide" evidence="2">
    <location>
        <begin position="1"/>
        <end position="19"/>
    </location>
</feature>
<accession>A0ABS4T2Q2</accession>
<organism evidence="3 4">
    <name type="scientific">Nesterenkonia lacusekhoensis</name>
    <dbReference type="NCBI Taxonomy" id="150832"/>
    <lineage>
        <taxon>Bacteria</taxon>
        <taxon>Bacillati</taxon>
        <taxon>Actinomycetota</taxon>
        <taxon>Actinomycetes</taxon>
        <taxon>Micrococcales</taxon>
        <taxon>Micrococcaceae</taxon>
        <taxon>Nesterenkonia</taxon>
    </lineage>
</organism>
<evidence type="ECO:0000256" key="2">
    <source>
        <dbReference type="SAM" id="SignalP"/>
    </source>
</evidence>
<dbReference type="PROSITE" id="PS51257">
    <property type="entry name" value="PROKAR_LIPOPROTEIN"/>
    <property type="match status" value="1"/>
</dbReference>
<dbReference type="Pfam" id="PF13343">
    <property type="entry name" value="SBP_bac_6"/>
    <property type="match status" value="1"/>
</dbReference>
<sequence length="354" mass="37925">MRRPATTVRTATVASTSFAALLLLSACGGGEDDSVSAELEHESDGSTVITYNSPAEWANFGEVLTEFSAASGIEAPNDPKNSGQALSALQTEAANPVADVVYVGIAFAGQLEEADLLQSYTPAGTEDLDEDSRSEDELWHTVHSGTVAFLVNTDALGDVPVPESWEDLLDPQYEGMVGYLDPSQAAVGYSVATAVNLALGGDLDDWQPGLDYLEELSENGAVTPAQTATASLSQGEIPILIDADFNGYNLQEEGSNIEVVIPAEGSLEIPYVVGLVNEAPQPNNGKNLLDFYFSEDGQRLFSEGFMRPAGGEFPEELEGQVLPPEEYERAETVDYAQMGEVQEEFTEMYDQQAR</sequence>
<protein>
    <submittedName>
        <fullName evidence="3">Spermidine/putrescine transport system substrate-binding protein</fullName>
    </submittedName>
</protein>
<keyword evidence="1 2" id="KW-0732">Signal</keyword>
<evidence type="ECO:0000313" key="3">
    <source>
        <dbReference type="EMBL" id="MBP2318732.1"/>
    </source>
</evidence>
<dbReference type="Gene3D" id="3.40.190.10">
    <property type="entry name" value="Periplasmic binding protein-like II"/>
    <property type="match status" value="2"/>
</dbReference>
<keyword evidence="4" id="KW-1185">Reference proteome</keyword>
<name>A0ABS4T2Q2_9MICC</name>
<evidence type="ECO:0000256" key="1">
    <source>
        <dbReference type="ARBA" id="ARBA00022729"/>
    </source>
</evidence>
<feature type="chain" id="PRO_5046937049" evidence="2">
    <location>
        <begin position="20"/>
        <end position="354"/>
    </location>
</feature>
<comment type="caution">
    <text evidence="3">The sequence shown here is derived from an EMBL/GenBank/DDBJ whole genome shotgun (WGS) entry which is preliminary data.</text>
</comment>
<dbReference type="PANTHER" id="PTHR30006:SF2">
    <property type="entry name" value="ABC TRANSPORTER SUBSTRATE-BINDING PROTEIN"/>
    <property type="match status" value="1"/>
</dbReference>
<dbReference type="RefSeq" id="WP_210049151.1">
    <property type="nucleotide sequence ID" value="NZ_JAGINX010000001.1"/>
</dbReference>
<proteinExistence type="predicted"/>